<proteinExistence type="predicted"/>
<dbReference type="EMBL" id="CBSY010000278">
    <property type="protein sequence ID" value="CDH21983.1"/>
    <property type="molecule type" value="Genomic_DNA"/>
</dbReference>
<comment type="caution">
    <text evidence="1">The sequence shown here is derived from an EMBL/GenBank/DDBJ whole genome shotgun (WGS) entry which is preliminary data.</text>
</comment>
<accession>A0A077PLL9</accession>
<keyword evidence="2" id="KW-1185">Reference proteome</keyword>
<dbReference type="Proteomes" id="UP000028500">
    <property type="component" value="Unassembled WGS sequence"/>
</dbReference>
<evidence type="ECO:0000313" key="2">
    <source>
        <dbReference type="Proteomes" id="UP000028500"/>
    </source>
</evidence>
<reference evidence="1" key="1">
    <citation type="submission" date="2013-07" db="EMBL/GenBank/DDBJ databases">
        <title>Sub-species coevolution in mutualistic symbiosis.</title>
        <authorList>
            <person name="Murfin K."/>
            <person name="Klassen J."/>
            <person name="Lee M."/>
            <person name="Forst S."/>
            <person name="Stock P."/>
            <person name="Goodrich-Blair H."/>
        </authorList>
    </citation>
    <scope>NUCLEOTIDE SEQUENCE [LARGE SCALE GENOMIC DNA]</scope>
    <source>
        <strain evidence="1">Kraussei Quebec</strain>
    </source>
</reference>
<organism evidence="1 2">
    <name type="scientific">Xenorhabdus bovienii str. kraussei Quebec</name>
    <dbReference type="NCBI Taxonomy" id="1398203"/>
    <lineage>
        <taxon>Bacteria</taxon>
        <taxon>Pseudomonadati</taxon>
        <taxon>Pseudomonadota</taxon>
        <taxon>Gammaproteobacteria</taxon>
        <taxon>Enterobacterales</taxon>
        <taxon>Morganellaceae</taxon>
        <taxon>Xenorhabdus</taxon>
    </lineage>
</organism>
<name>A0A077PLL9_XENBV</name>
<protein>
    <submittedName>
        <fullName evidence="1">Uncharacterized protein</fullName>
    </submittedName>
</protein>
<dbReference type="AlphaFoldDB" id="A0A077PLL9"/>
<evidence type="ECO:0000313" key="1">
    <source>
        <dbReference type="EMBL" id="CDH21983.1"/>
    </source>
</evidence>
<sequence>MELKSLLSILGYARNIPTINTTNMEIRSISYSDHRVMKE</sequence>
<gene>
    <name evidence="1" type="ORF">XBKQ1_850045</name>
</gene>
<dbReference type="HOGENOM" id="CLU_3319448_0_0_6"/>